<dbReference type="SUPFAM" id="SSF52141">
    <property type="entry name" value="Uracil-DNA glycosylase-like"/>
    <property type="match status" value="1"/>
</dbReference>
<dbReference type="Pfam" id="PF17884">
    <property type="entry name" value="DUF5591"/>
    <property type="match status" value="1"/>
</dbReference>
<sequence>MSDVAGERPLARGVAARQRFARIFALGDRKSPSSWTPGLVSSSSDPELPLSMSAFRVKRDASTIPATMSMEVLDDLCLPFGGLETWQAEEGLILPSSLVDSDSGSKSAGVQFLPVSWQSLHHDVDLLEEGLEPSVIALIDAPQLAERPGKLIQAIDAIRRRFTTSLIYTPGIGGPDNCALLTWMGVDLFDLSRSHQAASRGVLLTEDGPREVESTMGESTGIDTQIEAWQRALSSTRSAIRDGTIRQLTERQALSSPRSVERLRRHDLMMSETAIDDSGQAALASVVKQGTRLRCHSYTSRDDPIISEWRRRVAEEHTPPTHQSKAIVLLPCSARKPYRLSKSHRRFQRAVTTRGIHEVMVTAPLGLVPRELEDIWPAAHYDIPVTGDWDIDELRVIRSMVEEYTTRNGYQRIINHSGIDLKAGNIEVIDTRQGESAGSQTSIDRLEQAIRQAAQDLKLPNPKESLHRLGKLKAFSRFQHGTDAWLEGARVSGRPPIFRIDREGTQIALWNPHSGRFSFAKAVLPSLAEHKTLPCVELTAEADWRGDLFSTNITRSDPAIRVGDELLVYQNGELIGSARAEAAGWEWPNGPGRLAKAQHRL</sequence>
<dbReference type="Gene3D" id="3.40.50.10630">
    <property type="entry name" value="Uracil-DNA glycosylase-like"/>
    <property type="match status" value="1"/>
</dbReference>
<evidence type="ECO:0000259" key="2">
    <source>
        <dbReference type="Pfam" id="PF17884"/>
    </source>
</evidence>
<protein>
    <submittedName>
        <fullName evidence="3">PUA domain-containing protein</fullName>
    </submittedName>
</protein>
<dbReference type="GO" id="GO:0006400">
    <property type="term" value="P:tRNA modification"/>
    <property type="evidence" value="ECO:0007669"/>
    <property type="project" value="InterPro"/>
</dbReference>
<evidence type="ECO:0000256" key="1">
    <source>
        <dbReference type="ARBA" id="ARBA00022694"/>
    </source>
</evidence>
<name>A0A075HMT0_9EURY</name>
<feature type="domain" description="DUF5591" evidence="2">
    <location>
        <begin position="306"/>
        <end position="449"/>
    </location>
</feature>
<dbReference type="SUPFAM" id="SSF51713">
    <property type="entry name" value="tRNA-guanine transglycosylase"/>
    <property type="match status" value="1"/>
</dbReference>
<evidence type="ECO:0000313" key="3">
    <source>
        <dbReference type="EMBL" id="AIF17726.1"/>
    </source>
</evidence>
<dbReference type="AlphaFoldDB" id="A0A075HMT0"/>
<accession>A0A075HMT0</accession>
<dbReference type="InterPro" id="IPR036511">
    <property type="entry name" value="TGT-like_sf"/>
</dbReference>
<dbReference type="EMBL" id="KF901090">
    <property type="protein sequence ID" value="AIF17726.1"/>
    <property type="molecule type" value="Genomic_DNA"/>
</dbReference>
<dbReference type="InterPro" id="IPR036895">
    <property type="entry name" value="Uracil-DNA_glycosylase-like_sf"/>
</dbReference>
<organism evidence="3">
    <name type="scientific">uncultured marine group II/III euryarchaeote KM3_79_A05</name>
    <dbReference type="NCBI Taxonomy" id="1456513"/>
    <lineage>
        <taxon>Archaea</taxon>
        <taxon>Methanobacteriati</taxon>
        <taxon>Methanobacteriota</taxon>
        <taxon>environmental samples</taxon>
    </lineage>
</organism>
<proteinExistence type="predicted"/>
<dbReference type="Gene3D" id="3.20.20.105">
    <property type="entry name" value="Queuine tRNA-ribosyltransferase-like"/>
    <property type="match status" value="1"/>
</dbReference>
<reference evidence="3" key="1">
    <citation type="journal article" date="2014" name="Genome Biol. Evol.">
        <title>Pangenome evidence for extensive interdomain horizontal transfer affecting lineage core and shell genes in uncultured planktonic thaumarchaeota and euryarchaeota.</title>
        <authorList>
            <person name="Deschamps P."/>
            <person name="Zivanovic Y."/>
            <person name="Moreira D."/>
            <person name="Rodriguez-Valera F."/>
            <person name="Lopez-Garcia P."/>
        </authorList>
    </citation>
    <scope>NUCLEOTIDE SEQUENCE</scope>
</reference>
<dbReference type="InterPro" id="IPR040777">
    <property type="entry name" value="DUF5591"/>
</dbReference>
<keyword evidence="1" id="KW-0819">tRNA processing</keyword>